<keyword evidence="5" id="KW-0469">Meiosis</keyword>
<dbReference type="GO" id="GO:0120230">
    <property type="term" value="F:recombinase activator activity"/>
    <property type="evidence" value="ECO:0007669"/>
    <property type="project" value="TreeGrafter"/>
</dbReference>
<dbReference type="AlphaFoldDB" id="A0A0C3P4W3"/>
<keyword evidence="4" id="KW-0539">Nucleus</keyword>
<dbReference type="Gene3D" id="1.10.10.10">
    <property type="entry name" value="Winged helix-like DNA-binding domain superfamily/Winged helix DNA-binding domain"/>
    <property type="match status" value="1"/>
</dbReference>
<feature type="domain" description="Homologous-pairing protein 2 winged helix" evidence="8">
    <location>
        <begin position="58"/>
        <end position="118"/>
    </location>
</feature>
<organism evidence="9 10">
    <name type="scientific">Pisolithus tinctorius Marx 270</name>
    <dbReference type="NCBI Taxonomy" id="870435"/>
    <lineage>
        <taxon>Eukaryota</taxon>
        <taxon>Fungi</taxon>
        <taxon>Dikarya</taxon>
        <taxon>Basidiomycota</taxon>
        <taxon>Agaricomycotina</taxon>
        <taxon>Agaricomycetes</taxon>
        <taxon>Agaricomycetidae</taxon>
        <taxon>Boletales</taxon>
        <taxon>Sclerodermatineae</taxon>
        <taxon>Pisolithaceae</taxon>
        <taxon>Pisolithus</taxon>
    </lineage>
</organism>
<evidence type="ECO:0000256" key="2">
    <source>
        <dbReference type="ARBA" id="ARBA00007922"/>
    </source>
</evidence>
<dbReference type="GO" id="GO:0120231">
    <property type="term" value="C:DNA recombinase auxiliary factor complex"/>
    <property type="evidence" value="ECO:0007669"/>
    <property type="project" value="TreeGrafter"/>
</dbReference>
<evidence type="ECO:0000256" key="5">
    <source>
        <dbReference type="ARBA" id="ARBA00023254"/>
    </source>
</evidence>
<dbReference type="InterPro" id="IPR036388">
    <property type="entry name" value="WH-like_DNA-bd_sf"/>
</dbReference>
<reference evidence="10" key="2">
    <citation type="submission" date="2015-01" db="EMBL/GenBank/DDBJ databases">
        <title>Evolutionary Origins and Diversification of the Mycorrhizal Mutualists.</title>
        <authorList>
            <consortium name="DOE Joint Genome Institute"/>
            <consortium name="Mycorrhizal Genomics Consortium"/>
            <person name="Kohler A."/>
            <person name="Kuo A."/>
            <person name="Nagy L.G."/>
            <person name="Floudas D."/>
            <person name="Copeland A."/>
            <person name="Barry K.W."/>
            <person name="Cichocki N."/>
            <person name="Veneault-Fourrey C."/>
            <person name="LaButti K."/>
            <person name="Lindquist E.A."/>
            <person name="Lipzen A."/>
            <person name="Lundell T."/>
            <person name="Morin E."/>
            <person name="Murat C."/>
            <person name="Riley R."/>
            <person name="Ohm R."/>
            <person name="Sun H."/>
            <person name="Tunlid A."/>
            <person name="Henrissat B."/>
            <person name="Grigoriev I.V."/>
            <person name="Hibbett D.S."/>
            <person name="Martin F."/>
        </authorList>
    </citation>
    <scope>NUCLEOTIDE SEQUENCE [LARGE SCALE GENOMIC DNA]</scope>
    <source>
        <strain evidence="10">Marx 270</strain>
    </source>
</reference>
<dbReference type="FunCoup" id="A0A0C3P4W3">
    <property type="interactions" value="231"/>
</dbReference>
<dbReference type="STRING" id="870435.A0A0C3P4W3"/>
<sequence>MSLRLGLISGPPQSSSDPSRLWPWQVKQKIQTSKFSKAKKAGWLLKKLFSTLISRVIAEDAVLQYMKKMNRPFGAVDISANLKGAVPKTLTAKILVALTEKGEIVQKTYGKTNFYVVNQAKVETLPQEELQGLEAECKSVEDDNSALSAQVKQLTTELAKLKSTPTDSDIDEQLAEAEVTTQKLLESLTPLRTGQPMTSAEDMARIDVDWARWRSEWIRRRKIFNAFWQIATDALSPQDAAALAEDLGIEFDGPEHVELEKGPLCAPVKPSNRTNLKRKRE</sequence>
<gene>
    <name evidence="9" type="ORF">M404DRAFT_23394</name>
</gene>
<protein>
    <recommendedName>
        <fullName evidence="8">Homologous-pairing protein 2 winged helix domain-containing protein</fullName>
    </recommendedName>
</protein>
<dbReference type="EMBL" id="KN831958">
    <property type="protein sequence ID" value="KIO08120.1"/>
    <property type="molecule type" value="Genomic_DNA"/>
</dbReference>
<comment type="subcellular location">
    <subcellularLocation>
        <location evidence="1">Nucleus</location>
    </subcellularLocation>
</comment>
<proteinExistence type="inferred from homology"/>
<dbReference type="HOGENOM" id="CLU_063266_3_1_1"/>
<keyword evidence="10" id="KW-1185">Reference proteome</keyword>
<dbReference type="InterPro" id="IPR010776">
    <property type="entry name" value="Hop2_WH_dom"/>
</dbReference>
<dbReference type="Proteomes" id="UP000054217">
    <property type="component" value="Unassembled WGS sequence"/>
</dbReference>
<feature type="region of interest" description="Disordered" evidence="7">
    <location>
        <begin position="1"/>
        <end position="20"/>
    </location>
</feature>
<dbReference type="OrthoDB" id="272266at2759"/>
<name>A0A0C3P4W3_PISTI</name>
<dbReference type="Pfam" id="PF07106">
    <property type="entry name" value="WHD_TBPIP"/>
    <property type="match status" value="1"/>
</dbReference>
<evidence type="ECO:0000256" key="4">
    <source>
        <dbReference type="ARBA" id="ARBA00023242"/>
    </source>
</evidence>
<dbReference type="GO" id="GO:0007129">
    <property type="term" value="P:homologous chromosome pairing at meiosis"/>
    <property type="evidence" value="ECO:0007669"/>
    <property type="project" value="TreeGrafter"/>
</dbReference>
<dbReference type="GO" id="GO:0000794">
    <property type="term" value="C:condensed nuclear chromosome"/>
    <property type="evidence" value="ECO:0007669"/>
    <property type="project" value="TreeGrafter"/>
</dbReference>
<evidence type="ECO:0000256" key="7">
    <source>
        <dbReference type="SAM" id="MobiDB-lite"/>
    </source>
</evidence>
<dbReference type="GO" id="GO:0010774">
    <property type="term" value="P:meiotic strand invasion involved in reciprocal meiotic recombination"/>
    <property type="evidence" value="ECO:0007669"/>
    <property type="project" value="TreeGrafter"/>
</dbReference>
<dbReference type="PANTHER" id="PTHR15938:SF0">
    <property type="entry name" value="HOMOLOGOUS-PAIRING PROTEIN 2 HOMOLOG"/>
    <property type="match status" value="1"/>
</dbReference>
<evidence type="ECO:0000256" key="1">
    <source>
        <dbReference type="ARBA" id="ARBA00004123"/>
    </source>
</evidence>
<dbReference type="InParanoid" id="A0A0C3P4W3"/>
<accession>A0A0C3P4W3</accession>
<feature type="region of interest" description="Disordered" evidence="7">
    <location>
        <begin position="260"/>
        <end position="281"/>
    </location>
</feature>
<dbReference type="PANTHER" id="PTHR15938">
    <property type="entry name" value="TBP-1 INTERACTING PROTEIN"/>
    <property type="match status" value="1"/>
</dbReference>
<evidence type="ECO:0000259" key="8">
    <source>
        <dbReference type="Pfam" id="PF07106"/>
    </source>
</evidence>
<keyword evidence="6" id="KW-0175">Coiled coil</keyword>
<feature type="coiled-coil region" evidence="6">
    <location>
        <begin position="130"/>
        <end position="164"/>
    </location>
</feature>
<evidence type="ECO:0000256" key="6">
    <source>
        <dbReference type="SAM" id="Coils"/>
    </source>
</evidence>
<evidence type="ECO:0000313" key="10">
    <source>
        <dbReference type="Proteomes" id="UP000054217"/>
    </source>
</evidence>
<keyword evidence="3" id="KW-0233">DNA recombination</keyword>
<comment type="similarity">
    <text evidence="2">Belongs to the HOP2 family.</text>
</comment>
<dbReference type="GO" id="GO:0003690">
    <property type="term" value="F:double-stranded DNA binding"/>
    <property type="evidence" value="ECO:0007669"/>
    <property type="project" value="TreeGrafter"/>
</dbReference>
<dbReference type="GO" id="GO:0000709">
    <property type="term" value="P:meiotic joint molecule formation"/>
    <property type="evidence" value="ECO:0007669"/>
    <property type="project" value="TreeGrafter"/>
</dbReference>
<evidence type="ECO:0000256" key="3">
    <source>
        <dbReference type="ARBA" id="ARBA00023172"/>
    </source>
</evidence>
<evidence type="ECO:0000313" key="9">
    <source>
        <dbReference type="EMBL" id="KIO08120.1"/>
    </source>
</evidence>
<reference evidence="9 10" key="1">
    <citation type="submission" date="2014-04" db="EMBL/GenBank/DDBJ databases">
        <authorList>
            <consortium name="DOE Joint Genome Institute"/>
            <person name="Kuo A."/>
            <person name="Kohler A."/>
            <person name="Costa M.D."/>
            <person name="Nagy L.G."/>
            <person name="Floudas D."/>
            <person name="Copeland A."/>
            <person name="Barry K.W."/>
            <person name="Cichocki N."/>
            <person name="Veneault-Fourrey C."/>
            <person name="LaButti K."/>
            <person name="Lindquist E.A."/>
            <person name="Lipzen A."/>
            <person name="Lundell T."/>
            <person name="Morin E."/>
            <person name="Murat C."/>
            <person name="Sun H."/>
            <person name="Tunlid A."/>
            <person name="Henrissat B."/>
            <person name="Grigoriev I.V."/>
            <person name="Hibbett D.S."/>
            <person name="Martin F."/>
            <person name="Nordberg H.P."/>
            <person name="Cantor M.N."/>
            <person name="Hua S.X."/>
        </authorList>
    </citation>
    <scope>NUCLEOTIDE SEQUENCE [LARGE SCALE GENOMIC DNA]</scope>
    <source>
        <strain evidence="9 10">Marx 270</strain>
    </source>
</reference>